<sequence>MHRSWLRTKVNENKTKVAQRVTERAKSMVPTQRGAETDSCMVCGRTMRQTAVVRGEGRVCSPTCARKWAEGLKD</sequence>
<accession>A0A1I6QKR4</accession>
<dbReference type="OrthoDB" id="3693449at2"/>
<dbReference type="EMBL" id="FOZX01000002">
    <property type="protein sequence ID" value="SFS53039.1"/>
    <property type="molecule type" value="Genomic_DNA"/>
</dbReference>
<keyword evidence="2" id="KW-1185">Reference proteome</keyword>
<protein>
    <submittedName>
        <fullName evidence="1">Uncharacterized protein</fullName>
    </submittedName>
</protein>
<dbReference type="RefSeq" id="WP_093414960.1">
    <property type="nucleotide sequence ID" value="NZ_FOZX01000002.1"/>
</dbReference>
<dbReference type="AlphaFoldDB" id="A0A1I6QKR4"/>
<organism evidence="1 2">
    <name type="scientific">Saccharopolyspora flava</name>
    <dbReference type="NCBI Taxonomy" id="95161"/>
    <lineage>
        <taxon>Bacteria</taxon>
        <taxon>Bacillati</taxon>
        <taxon>Actinomycetota</taxon>
        <taxon>Actinomycetes</taxon>
        <taxon>Pseudonocardiales</taxon>
        <taxon>Pseudonocardiaceae</taxon>
        <taxon>Saccharopolyspora</taxon>
    </lineage>
</organism>
<gene>
    <name evidence="1" type="ORF">SAMN05660874_01555</name>
</gene>
<evidence type="ECO:0000313" key="1">
    <source>
        <dbReference type="EMBL" id="SFS53039.1"/>
    </source>
</evidence>
<dbReference type="Proteomes" id="UP000198852">
    <property type="component" value="Unassembled WGS sequence"/>
</dbReference>
<reference evidence="2" key="1">
    <citation type="submission" date="2016-10" db="EMBL/GenBank/DDBJ databases">
        <authorList>
            <person name="Varghese N."/>
            <person name="Submissions S."/>
        </authorList>
    </citation>
    <scope>NUCLEOTIDE SEQUENCE [LARGE SCALE GENOMIC DNA]</scope>
    <source>
        <strain evidence="2">DSM 44771</strain>
    </source>
</reference>
<evidence type="ECO:0000313" key="2">
    <source>
        <dbReference type="Proteomes" id="UP000198852"/>
    </source>
</evidence>
<name>A0A1I6QKR4_9PSEU</name>
<proteinExistence type="predicted"/>